<feature type="non-terminal residue" evidence="7">
    <location>
        <position position="106"/>
    </location>
</feature>
<organism evidence="7 8">
    <name type="scientific">Hydnum rufescens UP504</name>
    <dbReference type="NCBI Taxonomy" id="1448309"/>
    <lineage>
        <taxon>Eukaryota</taxon>
        <taxon>Fungi</taxon>
        <taxon>Dikarya</taxon>
        <taxon>Basidiomycota</taxon>
        <taxon>Agaricomycotina</taxon>
        <taxon>Agaricomycetes</taxon>
        <taxon>Cantharellales</taxon>
        <taxon>Hydnaceae</taxon>
        <taxon>Hydnum</taxon>
    </lineage>
</organism>
<dbReference type="FunFam" id="1.10.10.10:FF:000135">
    <property type="entry name" value="forkhead box protein G1"/>
    <property type="match status" value="1"/>
</dbReference>
<feature type="non-terminal residue" evidence="7">
    <location>
        <position position="1"/>
    </location>
</feature>
<evidence type="ECO:0000256" key="2">
    <source>
        <dbReference type="ARBA" id="ARBA00023125"/>
    </source>
</evidence>
<accession>A0A9P6DSI0</accession>
<dbReference type="PROSITE" id="PS00658">
    <property type="entry name" value="FORK_HEAD_2"/>
    <property type="match status" value="1"/>
</dbReference>
<dbReference type="SUPFAM" id="SSF46785">
    <property type="entry name" value="Winged helix' DNA-binding domain"/>
    <property type="match status" value="1"/>
</dbReference>
<comment type="subcellular location">
    <subcellularLocation>
        <location evidence="5">Nucleus</location>
    </subcellularLocation>
</comment>
<dbReference type="PRINTS" id="PR00053">
    <property type="entry name" value="FORKHEAD"/>
</dbReference>
<dbReference type="InterPro" id="IPR036388">
    <property type="entry name" value="WH-like_DNA-bd_sf"/>
</dbReference>
<dbReference type="Proteomes" id="UP000886523">
    <property type="component" value="Unassembled WGS sequence"/>
</dbReference>
<keyword evidence="8" id="KW-1185">Reference proteome</keyword>
<keyword evidence="1" id="KW-0805">Transcription regulation</keyword>
<comment type="caution">
    <text evidence="7">The sequence shown here is derived from an EMBL/GenBank/DDBJ whole genome shotgun (WGS) entry which is preliminary data.</text>
</comment>
<evidence type="ECO:0000256" key="1">
    <source>
        <dbReference type="ARBA" id="ARBA00023015"/>
    </source>
</evidence>
<feature type="DNA-binding region" description="Fork-head" evidence="5">
    <location>
        <begin position="14"/>
        <end position="104"/>
    </location>
</feature>
<dbReference type="InterPro" id="IPR045912">
    <property type="entry name" value="FOXJ2/3-like"/>
</dbReference>
<dbReference type="SMART" id="SM00339">
    <property type="entry name" value="FH"/>
    <property type="match status" value="1"/>
</dbReference>
<sequence length="106" mass="12167">NLNSLADPYEPNAKPHYSYGTIIRYAIMGSPRQKLTLSELYESIECRFPYYKTAKGGWKNSVRHTLSLNKCFVSVARPPTEPGKGAYWTYAAEEGEGKVRYRKRNK</sequence>
<dbReference type="PANTHER" id="PTHR46078:SF2">
    <property type="entry name" value="FORK-HEAD DOMAIN-CONTAINING PROTEIN"/>
    <property type="match status" value="1"/>
</dbReference>
<dbReference type="GO" id="GO:0005634">
    <property type="term" value="C:nucleus"/>
    <property type="evidence" value="ECO:0007669"/>
    <property type="project" value="UniProtKB-SubCell"/>
</dbReference>
<evidence type="ECO:0000313" key="7">
    <source>
        <dbReference type="EMBL" id="KAF9509513.1"/>
    </source>
</evidence>
<keyword evidence="3" id="KW-0804">Transcription</keyword>
<evidence type="ECO:0000313" key="8">
    <source>
        <dbReference type="Proteomes" id="UP000886523"/>
    </source>
</evidence>
<dbReference type="GO" id="GO:0000978">
    <property type="term" value="F:RNA polymerase II cis-regulatory region sequence-specific DNA binding"/>
    <property type="evidence" value="ECO:0007669"/>
    <property type="project" value="TreeGrafter"/>
</dbReference>
<name>A0A9P6DSI0_9AGAM</name>
<dbReference type="InterPro" id="IPR001766">
    <property type="entry name" value="Fork_head_dom"/>
</dbReference>
<dbReference type="Gene3D" id="1.10.10.10">
    <property type="entry name" value="Winged helix-like DNA-binding domain superfamily/Winged helix DNA-binding domain"/>
    <property type="match status" value="1"/>
</dbReference>
<dbReference type="PANTHER" id="PTHR46078">
    <property type="entry name" value="FORKHEAD BOX PROTEIN J2 FAMILY MEMBER"/>
    <property type="match status" value="1"/>
</dbReference>
<dbReference type="AlphaFoldDB" id="A0A9P6DSI0"/>
<reference evidence="7" key="1">
    <citation type="journal article" date="2020" name="Nat. Commun.">
        <title>Large-scale genome sequencing of mycorrhizal fungi provides insights into the early evolution of symbiotic traits.</title>
        <authorList>
            <person name="Miyauchi S."/>
            <person name="Kiss E."/>
            <person name="Kuo A."/>
            <person name="Drula E."/>
            <person name="Kohler A."/>
            <person name="Sanchez-Garcia M."/>
            <person name="Morin E."/>
            <person name="Andreopoulos B."/>
            <person name="Barry K.W."/>
            <person name="Bonito G."/>
            <person name="Buee M."/>
            <person name="Carver A."/>
            <person name="Chen C."/>
            <person name="Cichocki N."/>
            <person name="Clum A."/>
            <person name="Culley D."/>
            <person name="Crous P.W."/>
            <person name="Fauchery L."/>
            <person name="Girlanda M."/>
            <person name="Hayes R.D."/>
            <person name="Keri Z."/>
            <person name="LaButti K."/>
            <person name="Lipzen A."/>
            <person name="Lombard V."/>
            <person name="Magnuson J."/>
            <person name="Maillard F."/>
            <person name="Murat C."/>
            <person name="Nolan M."/>
            <person name="Ohm R.A."/>
            <person name="Pangilinan J."/>
            <person name="Pereira M.F."/>
            <person name="Perotto S."/>
            <person name="Peter M."/>
            <person name="Pfister S."/>
            <person name="Riley R."/>
            <person name="Sitrit Y."/>
            <person name="Stielow J.B."/>
            <person name="Szollosi G."/>
            <person name="Zifcakova L."/>
            <person name="Stursova M."/>
            <person name="Spatafora J.W."/>
            <person name="Tedersoo L."/>
            <person name="Vaario L.M."/>
            <person name="Yamada A."/>
            <person name="Yan M."/>
            <person name="Wang P."/>
            <person name="Xu J."/>
            <person name="Bruns T."/>
            <person name="Baldrian P."/>
            <person name="Vilgalys R."/>
            <person name="Dunand C."/>
            <person name="Henrissat B."/>
            <person name="Grigoriev I.V."/>
            <person name="Hibbett D."/>
            <person name="Nagy L.G."/>
            <person name="Martin F.M."/>
        </authorList>
    </citation>
    <scope>NUCLEOTIDE SEQUENCE</scope>
    <source>
        <strain evidence="7">UP504</strain>
    </source>
</reference>
<dbReference type="CDD" id="cd00059">
    <property type="entry name" value="FH_FOX"/>
    <property type="match status" value="1"/>
</dbReference>
<keyword evidence="2 5" id="KW-0238">DNA-binding</keyword>
<gene>
    <name evidence="7" type="ORF">BS47DRAFT_1265835</name>
</gene>
<evidence type="ECO:0000256" key="5">
    <source>
        <dbReference type="PROSITE-ProRule" id="PRU00089"/>
    </source>
</evidence>
<evidence type="ECO:0000259" key="6">
    <source>
        <dbReference type="PROSITE" id="PS50039"/>
    </source>
</evidence>
<evidence type="ECO:0000256" key="3">
    <source>
        <dbReference type="ARBA" id="ARBA00023163"/>
    </source>
</evidence>
<dbReference type="EMBL" id="MU129034">
    <property type="protein sequence ID" value="KAF9509513.1"/>
    <property type="molecule type" value="Genomic_DNA"/>
</dbReference>
<feature type="domain" description="Fork-head" evidence="6">
    <location>
        <begin position="14"/>
        <end position="104"/>
    </location>
</feature>
<dbReference type="OrthoDB" id="5954824at2759"/>
<dbReference type="GO" id="GO:0000981">
    <property type="term" value="F:DNA-binding transcription factor activity, RNA polymerase II-specific"/>
    <property type="evidence" value="ECO:0007669"/>
    <property type="project" value="TreeGrafter"/>
</dbReference>
<proteinExistence type="predicted"/>
<dbReference type="PROSITE" id="PS50039">
    <property type="entry name" value="FORK_HEAD_3"/>
    <property type="match status" value="1"/>
</dbReference>
<keyword evidence="4 5" id="KW-0539">Nucleus</keyword>
<evidence type="ECO:0000256" key="4">
    <source>
        <dbReference type="ARBA" id="ARBA00023242"/>
    </source>
</evidence>
<protein>
    <recommendedName>
        <fullName evidence="6">Fork-head domain-containing protein</fullName>
    </recommendedName>
</protein>
<dbReference type="InterPro" id="IPR036390">
    <property type="entry name" value="WH_DNA-bd_sf"/>
</dbReference>
<dbReference type="Pfam" id="PF00250">
    <property type="entry name" value="Forkhead"/>
    <property type="match status" value="1"/>
</dbReference>
<dbReference type="InterPro" id="IPR030456">
    <property type="entry name" value="TF_fork_head_CS_2"/>
</dbReference>